<sequence length="147" mass="15179">MAFSLSNTILRGVTGAYILNSGIGKLGLPEEAATGLQQMASQGIPQVESLSPKQFGWLVSLGEIAVGSALLLPLVPTRVAGLGLGAFSAGMLSMYFRNSEMTQADGIRPSHAGTPLSKDLWLAAIALALVVRGAGSKKVKAKEVAKD</sequence>
<dbReference type="RefSeq" id="WP_200501811.1">
    <property type="nucleotide sequence ID" value="NZ_JAEDAJ010000003.1"/>
</dbReference>
<proteinExistence type="predicted"/>
<evidence type="ECO:0000256" key="1">
    <source>
        <dbReference type="ARBA" id="ARBA00004141"/>
    </source>
</evidence>
<keyword evidence="3" id="KW-1133">Transmembrane helix</keyword>
<reference evidence="5 6" key="1">
    <citation type="submission" date="2020-12" db="EMBL/GenBank/DDBJ databases">
        <title>Brachybacterium sp. MASK1Z-5, whole genome shotgun sequence.</title>
        <authorList>
            <person name="Tuo L."/>
        </authorList>
    </citation>
    <scope>NUCLEOTIDE SEQUENCE [LARGE SCALE GENOMIC DNA]</scope>
    <source>
        <strain evidence="5 6">MASK1Z-5</strain>
    </source>
</reference>
<comment type="subcellular location">
    <subcellularLocation>
        <location evidence="1">Membrane</location>
        <topology evidence="1">Multi-pass membrane protein</topology>
    </subcellularLocation>
</comment>
<keyword evidence="4" id="KW-0472">Membrane</keyword>
<organism evidence="5 6">
    <name type="scientific">Brachybacterium halotolerans</name>
    <dbReference type="NCBI Taxonomy" id="2795215"/>
    <lineage>
        <taxon>Bacteria</taxon>
        <taxon>Bacillati</taxon>
        <taxon>Actinomycetota</taxon>
        <taxon>Actinomycetes</taxon>
        <taxon>Micrococcales</taxon>
        <taxon>Dermabacteraceae</taxon>
        <taxon>Brachybacterium</taxon>
    </lineage>
</organism>
<dbReference type="Pfam" id="PF07681">
    <property type="entry name" value="DoxX"/>
    <property type="match status" value="1"/>
</dbReference>
<gene>
    <name evidence="5" type="ORF">I8D64_07000</name>
</gene>
<comment type="caution">
    <text evidence="5">The sequence shown here is derived from an EMBL/GenBank/DDBJ whole genome shotgun (WGS) entry which is preliminary data.</text>
</comment>
<evidence type="ECO:0000256" key="4">
    <source>
        <dbReference type="ARBA" id="ARBA00023136"/>
    </source>
</evidence>
<keyword evidence="2" id="KW-0812">Transmembrane</keyword>
<evidence type="ECO:0000313" key="5">
    <source>
        <dbReference type="EMBL" id="MBK0331149.1"/>
    </source>
</evidence>
<evidence type="ECO:0000256" key="3">
    <source>
        <dbReference type="ARBA" id="ARBA00022989"/>
    </source>
</evidence>
<keyword evidence="6" id="KW-1185">Reference proteome</keyword>
<evidence type="ECO:0000313" key="6">
    <source>
        <dbReference type="Proteomes" id="UP000612352"/>
    </source>
</evidence>
<name>A0ABS1B912_9MICO</name>
<protein>
    <submittedName>
        <fullName evidence="5">DoxX family membrane protein</fullName>
    </submittedName>
</protein>
<dbReference type="InterPro" id="IPR032808">
    <property type="entry name" value="DoxX"/>
</dbReference>
<dbReference type="Proteomes" id="UP000612352">
    <property type="component" value="Unassembled WGS sequence"/>
</dbReference>
<accession>A0ABS1B912</accession>
<evidence type="ECO:0000256" key="2">
    <source>
        <dbReference type="ARBA" id="ARBA00022692"/>
    </source>
</evidence>
<dbReference type="EMBL" id="JAEDAJ010000003">
    <property type="protein sequence ID" value="MBK0331149.1"/>
    <property type="molecule type" value="Genomic_DNA"/>
</dbReference>